<dbReference type="InterPro" id="IPR001841">
    <property type="entry name" value="Znf_RING"/>
</dbReference>
<dbReference type="SUPFAM" id="SSF57850">
    <property type="entry name" value="RING/U-box"/>
    <property type="match status" value="1"/>
</dbReference>
<reference evidence="14" key="1">
    <citation type="submission" date="2021-10" db="EMBL/GenBank/DDBJ databases">
        <title>Tropical sea cucumber genome reveals ecological adaptation and Cuvierian tubules defense mechanism.</title>
        <authorList>
            <person name="Chen T."/>
        </authorList>
    </citation>
    <scope>NUCLEOTIDE SEQUENCE</scope>
    <source>
        <strain evidence="14">Nanhai2018</strain>
        <tissue evidence="14">Muscle</tissue>
    </source>
</reference>
<dbReference type="EMBL" id="JAIZAY010000003">
    <property type="protein sequence ID" value="KAJ8044314.1"/>
    <property type="molecule type" value="Genomic_DNA"/>
</dbReference>
<evidence type="ECO:0000313" key="14">
    <source>
        <dbReference type="EMBL" id="KAJ8044314.1"/>
    </source>
</evidence>
<keyword evidence="5 8" id="KW-0863">Zinc-finger</keyword>
<evidence type="ECO:0000256" key="1">
    <source>
        <dbReference type="ARBA" id="ARBA00005797"/>
    </source>
</evidence>
<dbReference type="GO" id="GO:0070936">
    <property type="term" value="P:protein K48-linked ubiquitination"/>
    <property type="evidence" value="ECO:0007669"/>
    <property type="project" value="TreeGrafter"/>
</dbReference>
<dbReference type="PROSITE" id="PS50158">
    <property type="entry name" value="ZF_CCHC"/>
    <property type="match status" value="1"/>
</dbReference>
<dbReference type="SMART" id="SM00343">
    <property type="entry name" value="ZnF_C2HC"/>
    <property type="match status" value="1"/>
</dbReference>
<evidence type="ECO:0000256" key="10">
    <source>
        <dbReference type="SAM" id="MobiDB-lite"/>
    </source>
</evidence>
<gene>
    <name evidence="14" type="ORF">HOLleu_07039</name>
</gene>
<keyword evidence="3" id="KW-0808">Transferase</keyword>
<name>A0A9Q1CGZ6_HOLLE</name>
<feature type="domain" description="FHA" evidence="11">
    <location>
        <begin position="1"/>
        <end position="55"/>
    </location>
</feature>
<feature type="compositionally biased region" description="Acidic residues" evidence="10">
    <location>
        <begin position="556"/>
        <end position="566"/>
    </location>
</feature>
<proteinExistence type="inferred from homology"/>
<dbReference type="Pfam" id="PF00097">
    <property type="entry name" value="zf-C3HC4"/>
    <property type="match status" value="1"/>
</dbReference>
<feature type="coiled-coil region" evidence="9">
    <location>
        <begin position="227"/>
        <end position="459"/>
    </location>
</feature>
<dbReference type="PROSITE" id="PS00518">
    <property type="entry name" value="ZF_RING_1"/>
    <property type="match status" value="1"/>
</dbReference>
<dbReference type="CDD" id="cd22663">
    <property type="entry name" value="FHA_RNF8"/>
    <property type="match status" value="1"/>
</dbReference>
<dbReference type="InterPro" id="IPR001878">
    <property type="entry name" value="Znf_CCHC"/>
</dbReference>
<keyword evidence="6" id="KW-0833">Ubl conjugation pathway</keyword>
<dbReference type="Pfam" id="PF00498">
    <property type="entry name" value="FHA"/>
    <property type="match status" value="1"/>
</dbReference>
<feature type="domain" description="RING-type" evidence="12">
    <location>
        <begin position="462"/>
        <end position="500"/>
    </location>
</feature>
<dbReference type="Proteomes" id="UP001152320">
    <property type="component" value="Chromosome 3"/>
</dbReference>
<dbReference type="GO" id="GO:0005829">
    <property type="term" value="C:cytosol"/>
    <property type="evidence" value="ECO:0007669"/>
    <property type="project" value="TreeGrafter"/>
</dbReference>
<feature type="region of interest" description="Disordered" evidence="10">
    <location>
        <begin position="108"/>
        <end position="190"/>
    </location>
</feature>
<dbReference type="Gene3D" id="3.30.40.10">
    <property type="entry name" value="Zinc/RING finger domain, C3HC4 (zinc finger)"/>
    <property type="match status" value="1"/>
</dbReference>
<feature type="compositionally biased region" description="Polar residues" evidence="10">
    <location>
        <begin position="117"/>
        <end position="127"/>
    </location>
</feature>
<organism evidence="14 15">
    <name type="scientific">Holothuria leucospilota</name>
    <name type="common">Black long sea cucumber</name>
    <name type="synonym">Mertensiothuria leucospilota</name>
    <dbReference type="NCBI Taxonomy" id="206669"/>
    <lineage>
        <taxon>Eukaryota</taxon>
        <taxon>Metazoa</taxon>
        <taxon>Echinodermata</taxon>
        <taxon>Eleutherozoa</taxon>
        <taxon>Echinozoa</taxon>
        <taxon>Holothuroidea</taxon>
        <taxon>Aspidochirotacea</taxon>
        <taxon>Aspidochirotida</taxon>
        <taxon>Holothuriidae</taxon>
        <taxon>Holothuria</taxon>
    </lineage>
</organism>
<dbReference type="PANTHER" id="PTHR15067">
    <property type="entry name" value="E3 UBIQUITIN-PROTEIN LIGASE RNF8"/>
    <property type="match status" value="1"/>
</dbReference>
<dbReference type="InterPro" id="IPR000253">
    <property type="entry name" value="FHA_dom"/>
</dbReference>
<evidence type="ECO:0000313" key="15">
    <source>
        <dbReference type="Proteomes" id="UP001152320"/>
    </source>
</evidence>
<evidence type="ECO:0000256" key="2">
    <source>
        <dbReference type="ARBA" id="ARBA00017908"/>
    </source>
</evidence>
<evidence type="ECO:0000259" key="13">
    <source>
        <dbReference type="PROSITE" id="PS50158"/>
    </source>
</evidence>
<protein>
    <recommendedName>
        <fullName evidence="2">E3 ubiquitin-protein ligase CHFR</fullName>
    </recommendedName>
</protein>
<dbReference type="InterPro" id="IPR013083">
    <property type="entry name" value="Znf_RING/FYVE/PHD"/>
</dbReference>
<dbReference type="SMART" id="SM00240">
    <property type="entry name" value="FHA"/>
    <property type="match status" value="1"/>
</dbReference>
<dbReference type="PROSITE" id="PS50089">
    <property type="entry name" value="ZF_RING_2"/>
    <property type="match status" value="1"/>
</dbReference>
<evidence type="ECO:0000256" key="4">
    <source>
        <dbReference type="ARBA" id="ARBA00022723"/>
    </source>
</evidence>
<dbReference type="GO" id="GO:0061630">
    <property type="term" value="F:ubiquitin protein ligase activity"/>
    <property type="evidence" value="ECO:0007669"/>
    <property type="project" value="TreeGrafter"/>
</dbReference>
<sequence length="612" mass="70173">MGRGLDVTVQLLSKKRDSLILLSRKHAVFKESDDGKWTVTDNKSLNGVYLNDVRLKPCTPFPIEEGDIIQIGAIPERETEAEFVFQVVKEDLSVAKANEILSSLNPSNVVKRKDSQHTQPAKVSQAQCDSKSKSDCDVSSIVSKRKRDEEQNSSRIFQGVERQHEFGEPSSSHAANKRTRVDDNKHKNLGLSDEEGQILNAILSKRSKHSVQEILQMIQSKSLSPHKKKEENELKLKLEEQERLLKAKEEEMRRITEDLKAKAQEKENCLLEQLEKQKEELLSEKMKVEREMKAMAESLEAKELTLMEQLTKQREELLAERQNVEKTLQENLAKQLAEKDENFNKEQEKLRKELEERIKQKDEEMLAEIEAQKSALLAEKQTVEESLQSEVAKNLEQKKLLEEEKKRLESVIANKEQEYTSMQEMLEEGQKARKEEEELKIAEAKKEAFENITDVLESELQCSICAELFIQATTLSCSHSFCNYCITEWMKRKKECPVCRAPIKSHSLSIVLDNYIDKMVENLGDDVKQRRKEMLEDRRKTQGDNKVPVVPVVISDGDEEDDDDVDVDHISSDSNDDEDSTYEDGIPGAYFGGYGRCYNCGARGHWANGCPY</sequence>
<evidence type="ECO:0000256" key="6">
    <source>
        <dbReference type="ARBA" id="ARBA00022786"/>
    </source>
</evidence>
<dbReference type="GO" id="GO:0000151">
    <property type="term" value="C:ubiquitin ligase complex"/>
    <property type="evidence" value="ECO:0007669"/>
    <property type="project" value="TreeGrafter"/>
</dbReference>
<dbReference type="GO" id="GO:0005634">
    <property type="term" value="C:nucleus"/>
    <property type="evidence" value="ECO:0007669"/>
    <property type="project" value="TreeGrafter"/>
</dbReference>
<dbReference type="OrthoDB" id="5330228at2759"/>
<comment type="caution">
    <text evidence="14">The sequence shown here is derived from an EMBL/GenBank/DDBJ whole genome shotgun (WGS) entry which is preliminary data.</text>
</comment>
<dbReference type="GO" id="GO:0008270">
    <property type="term" value="F:zinc ion binding"/>
    <property type="evidence" value="ECO:0007669"/>
    <property type="project" value="UniProtKB-KW"/>
</dbReference>
<dbReference type="InterPro" id="IPR017907">
    <property type="entry name" value="Znf_RING_CS"/>
</dbReference>
<evidence type="ECO:0000259" key="12">
    <source>
        <dbReference type="PROSITE" id="PS50089"/>
    </source>
</evidence>
<dbReference type="SUPFAM" id="SSF57756">
    <property type="entry name" value="Retrovirus zinc finger-like domains"/>
    <property type="match status" value="1"/>
</dbReference>
<dbReference type="InterPro" id="IPR036875">
    <property type="entry name" value="Znf_CCHC_sf"/>
</dbReference>
<dbReference type="InterPro" id="IPR018957">
    <property type="entry name" value="Znf_C3HC4_RING-type"/>
</dbReference>
<evidence type="ECO:0000256" key="9">
    <source>
        <dbReference type="SAM" id="Coils"/>
    </source>
</evidence>
<dbReference type="PROSITE" id="PS50006">
    <property type="entry name" value="FHA_DOMAIN"/>
    <property type="match status" value="1"/>
</dbReference>
<dbReference type="GO" id="GO:0006511">
    <property type="term" value="P:ubiquitin-dependent protein catabolic process"/>
    <property type="evidence" value="ECO:0007669"/>
    <property type="project" value="TreeGrafter"/>
</dbReference>
<evidence type="ECO:0000256" key="8">
    <source>
        <dbReference type="PROSITE-ProRule" id="PRU00047"/>
    </source>
</evidence>
<feature type="region of interest" description="Disordered" evidence="10">
    <location>
        <begin position="534"/>
        <end position="584"/>
    </location>
</feature>
<comment type="similarity">
    <text evidence="1">Belongs to the CHFR family.</text>
</comment>
<keyword evidence="15" id="KW-1185">Reference proteome</keyword>
<evidence type="ECO:0000256" key="3">
    <source>
        <dbReference type="ARBA" id="ARBA00022679"/>
    </source>
</evidence>
<keyword evidence="9" id="KW-0175">Coiled coil</keyword>
<dbReference type="InterPro" id="IPR008984">
    <property type="entry name" value="SMAD_FHA_dom_sf"/>
</dbReference>
<dbReference type="AlphaFoldDB" id="A0A9Q1CGZ6"/>
<accession>A0A9Q1CGZ6</accession>
<feature type="compositionally biased region" description="Basic and acidic residues" evidence="10">
    <location>
        <begin position="534"/>
        <end position="543"/>
    </location>
</feature>
<dbReference type="CDD" id="cd16535">
    <property type="entry name" value="RING-HC_RNF8"/>
    <property type="match status" value="1"/>
</dbReference>
<dbReference type="Gene3D" id="2.60.200.20">
    <property type="match status" value="1"/>
</dbReference>
<evidence type="ECO:0000256" key="5">
    <source>
        <dbReference type="ARBA" id="ARBA00022771"/>
    </source>
</evidence>
<dbReference type="SMART" id="SM00184">
    <property type="entry name" value="RING"/>
    <property type="match status" value="1"/>
</dbReference>
<feature type="domain" description="CCHC-type" evidence="13">
    <location>
        <begin position="596"/>
        <end position="611"/>
    </location>
</feature>
<dbReference type="SUPFAM" id="SSF49879">
    <property type="entry name" value="SMAD/FHA domain"/>
    <property type="match status" value="1"/>
</dbReference>
<dbReference type="GO" id="GO:0006302">
    <property type="term" value="P:double-strand break repair"/>
    <property type="evidence" value="ECO:0007669"/>
    <property type="project" value="TreeGrafter"/>
</dbReference>
<keyword evidence="4" id="KW-0479">Metal-binding</keyword>
<dbReference type="GO" id="GO:0042393">
    <property type="term" value="F:histone binding"/>
    <property type="evidence" value="ECO:0007669"/>
    <property type="project" value="TreeGrafter"/>
</dbReference>
<dbReference type="PANTHER" id="PTHR15067:SF4">
    <property type="entry name" value="E3 UBIQUITIN-PROTEIN LIGASE RNF8"/>
    <property type="match status" value="1"/>
</dbReference>
<keyword evidence="7" id="KW-0862">Zinc</keyword>
<evidence type="ECO:0000259" key="11">
    <source>
        <dbReference type="PROSITE" id="PS50006"/>
    </source>
</evidence>
<dbReference type="GO" id="GO:0003676">
    <property type="term" value="F:nucleic acid binding"/>
    <property type="evidence" value="ECO:0007669"/>
    <property type="project" value="InterPro"/>
</dbReference>
<evidence type="ECO:0000256" key="7">
    <source>
        <dbReference type="ARBA" id="ARBA00022833"/>
    </source>
</evidence>
<dbReference type="GO" id="GO:0035861">
    <property type="term" value="C:site of double-strand break"/>
    <property type="evidence" value="ECO:0007669"/>
    <property type="project" value="TreeGrafter"/>
</dbReference>